<accession>A0A855SHQ3</accession>
<name>A0A855SHQ3_PHOAN</name>
<evidence type="ECO:0000313" key="1">
    <source>
        <dbReference type="EMBL" id="PSX08071.1"/>
    </source>
</evidence>
<dbReference type="AlphaFoldDB" id="A0A855SHQ3"/>
<comment type="caution">
    <text evidence="1">The sequence shown here is derived from an EMBL/GenBank/DDBJ whole genome shotgun (WGS) entry which is preliminary data.</text>
</comment>
<evidence type="ECO:0000313" key="2">
    <source>
        <dbReference type="Proteomes" id="UP000241440"/>
    </source>
</evidence>
<sequence length="159" mass="18106">MQVLSGVMIYSQAESTEGKLLLTSCLTKQLLEAFEKVEKPYPLISEIAKLSSEVDNRFVFHMGILHDQGFLQYLTRHGQSPFEPDLDEIDDFSWADFNVRLTAQGYDFLSALHQKNIWNAIKGDLKENSIETVWKVAQGVATKIASTQLQKYFDESVLK</sequence>
<proteinExistence type="predicted"/>
<protein>
    <submittedName>
        <fullName evidence="1">DUF2513 domain-containing protein</fullName>
    </submittedName>
</protein>
<reference evidence="1 2" key="1">
    <citation type="submission" date="2018-01" db="EMBL/GenBank/DDBJ databases">
        <title>Whole genome sequencing of Histamine producing bacteria.</title>
        <authorList>
            <person name="Butler K."/>
        </authorList>
    </citation>
    <scope>NUCLEOTIDE SEQUENCE [LARGE SCALE GENOMIC DNA]</scope>
    <source>
        <strain evidence="1 2">A2-1</strain>
    </source>
</reference>
<dbReference type="EMBL" id="PYOY01000003">
    <property type="protein sequence ID" value="PSX08071.1"/>
    <property type="molecule type" value="Genomic_DNA"/>
</dbReference>
<organism evidence="1 2">
    <name type="scientific">Photobacterium angustum</name>
    <dbReference type="NCBI Taxonomy" id="661"/>
    <lineage>
        <taxon>Bacteria</taxon>
        <taxon>Pseudomonadati</taxon>
        <taxon>Pseudomonadota</taxon>
        <taxon>Gammaproteobacteria</taxon>
        <taxon>Vibrionales</taxon>
        <taxon>Vibrionaceae</taxon>
        <taxon>Photobacterium</taxon>
    </lineage>
</organism>
<gene>
    <name evidence="1" type="ORF">C0W41_08660</name>
</gene>
<dbReference type="Proteomes" id="UP000241440">
    <property type="component" value="Unassembled WGS sequence"/>
</dbReference>